<evidence type="ECO:0000313" key="2">
    <source>
        <dbReference type="Proteomes" id="UP000297535"/>
    </source>
</evidence>
<reference evidence="1 2" key="1">
    <citation type="submission" date="2019-04" db="EMBL/GenBank/DDBJ databases">
        <authorList>
            <person name="Feng G."/>
            <person name="Zhu H."/>
        </authorList>
    </citation>
    <scope>NUCLEOTIDE SEQUENCE [LARGE SCALE GENOMIC DNA]</scope>
    <source>
        <strain evidence="1 2">6HR-1</strain>
    </source>
</reference>
<keyword evidence="2" id="KW-1185">Reference proteome</keyword>
<dbReference type="OrthoDB" id="7999072at2"/>
<gene>
    <name evidence="1" type="ORF">EU555_28455</name>
</gene>
<accession>A0A4Z0NI49</accession>
<dbReference type="EMBL" id="SRLB01000030">
    <property type="protein sequence ID" value="TGD95354.1"/>
    <property type="molecule type" value="Genomic_DNA"/>
</dbReference>
<comment type="caution">
    <text evidence="1">The sequence shown here is derived from an EMBL/GenBank/DDBJ whole genome shotgun (WGS) entry which is preliminary data.</text>
</comment>
<dbReference type="AlphaFoldDB" id="A0A4Z0NI49"/>
<evidence type="ECO:0000313" key="1">
    <source>
        <dbReference type="EMBL" id="TGD95354.1"/>
    </source>
</evidence>
<dbReference type="Proteomes" id="UP000297535">
    <property type="component" value="Unassembled WGS sequence"/>
</dbReference>
<protein>
    <submittedName>
        <fullName evidence="1">Uncharacterized protein</fullName>
    </submittedName>
</protein>
<organism evidence="1 2">
    <name type="scientific">Methylobacterium nonmethylotrophicum</name>
    <dbReference type="NCBI Taxonomy" id="1141884"/>
    <lineage>
        <taxon>Bacteria</taxon>
        <taxon>Pseudomonadati</taxon>
        <taxon>Pseudomonadota</taxon>
        <taxon>Alphaproteobacteria</taxon>
        <taxon>Hyphomicrobiales</taxon>
        <taxon>Methylobacteriaceae</taxon>
        <taxon>Methylobacterium</taxon>
    </lineage>
</organism>
<dbReference type="RefSeq" id="WP_135418754.1">
    <property type="nucleotide sequence ID" value="NZ_SRLB01000030.1"/>
</dbReference>
<name>A0A4Z0NI49_9HYPH</name>
<sequence length="65" mass="6776">MNIVGSVQFAIMVTTGAAGTILRAPPKRLAAGKAEDVIRREHHRGAATAREHCPIALQSSSALAV</sequence>
<proteinExistence type="predicted"/>